<evidence type="ECO:0000256" key="6">
    <source>
        <dbReference type="ARBA" id="ARBA00023098"/>
    </source>
</evidence>
<comment type="pathway">
    <text evidence="12">Phospholipid metabolism; phosphatidylethanolamine biosynthesis.</text>
</comment>
<dbReference type="NCBIfam" id="TIGR00163">
    <property type="entry name" value="PS_decarb"/>
    <property type="match status" value="1"/>
</dbReference>
<keyword evidence="11" id="KW-0670">Pyruvate</keyword>
<evidence type="ECO:0000256" key="9">
    <source>
        <dbReference type="ARBA" id="ARBA00023239"/>
    </source>
</evidence>
<evidence type="ECO:0000256" key="5">
    <source>
        <dbReference type="ARBA" id="ARBA00022793"/>
    </source>
</evidence>
<evidence type="ECO:0000256" key="1">
    <source>
        <dbReference type="ARBA" id="ARBA00001928"/>
    </source>
</evidence>
<keyword evidence="7" id="KW-0865">Zymogen</keyword>
<organism evidence="13 14">
    <name type="scientific">Sphaerotilus microaerophilus</name>
    <dbReference type="NCBI Taxonomy" id="2914710"/>
    <lineage>
        <taxon>Bacteria</taxon>
        <taxon>Pseudomonadati</taxon>
        <taxon>Pseudomonadota</taxon>
        <taxon>Betaproteobacteria</taxon>
        <taxon>Burkholderiales</taxon>
        <taxon>Sphaerotilaceae</taxon>
        <taxon>Sphaerotilus</taxon>
    </lineage>
</organism>
<dbReference type="RefSeq" id="WP_251970131.1">
    <property type="nucleotide sequence ID" value="NZ_AP025730.1"/>
</dbReference>
<dbReference type="PANTHER" id="PTHR10067:SF6">
    <property type="entry name" value="PHOSPHATIDYLSERINE DECARBOXYLASE PROENZYME, MITOCHONDRIAL"/>
    <property type="match status" value="1"/>
</dbReference>
<protein>
    <recommendedName>
        <fullName evidence="3">phosphatidylserine decarboxylase</fullName>
        <ecNumber evidence="3">4.1.1.65</ecNumber>
    </recommendedName>
</protein>
<dbReference type="EC" id="4.1.1.65" evidence="3"/>
<keyword evidence="10" id="KW-1208">Phospholipid metabolism</keyword>
<name>A0ABM7YQS2_9BURK</name>
<keyword evidence="5" id="KW-0210">Decarboxylase</keyword>
<evidence type="ECO:0000313" key="14">
    <source>
        <dbReference type="Proteomes" id="UP001057498"/>
    </source>
</evidence>
<dbReference type="InterPro" id="IPR033177">
    <property type="entry name" value="PSD-B"/>
</dbReference>
<keyword evidence="8" id="KW-0594">Phospholipid biosynthesis</keyword>
<reference evidence="13" key="1">
    <citation type="submission" date="2022-04" db="EMBL/GenBank/DDBJ databases">
        <title>Whole genome sequence of Sphaerotilus sp. FB-5.</title>
        <authorList>
            <person name="Takeda M."/>
            <person name="Narihara S."/>
            <person name="Akimoto M."/>
            <person name="Akimoto R."/>
            <person name="Nishiyashiki S."/>
            <person name="Murakami T."/>
        </authorList>
    </citation>
    <scope>NUCLEOTIDE SEQUENCE</scope>
    <source>
        <strain evidence="13">FB-5</strain>
    </source>
</reference>
<evidence type="ECO:0000256" key="11">
    <source>
        <dbReference type="ARBA" id="ARBA00023317"/>
    </source>
</evidence>
<dbReference type="Pfam" id="PF02666">
    <property type="entry name" value="PS_Dcarbxylase"/>
    <property type="match status" value="1"/>
</dbReference>
<keyword evidence="9" id="KW-0456">Lyase</keyword>
<accession>A0ABM7YQS2</accession>
<keyword evidence="14" id="KW-1185">Reference proteome</keyword>
<evidence type="ECO:0000256" key="4">
    <source>
        <dbReference type="ARBA" id="ARBA00022516"/>
    </source>
</evidence>
<evidence type="ECO:0000256" key="12">
    <source>
        <dbReference type="ARBA" id="ARBA00024326"/>
    </source>
</evidence>
<dbReference type="EMBL" id="AP025730">
    <property type="protein sequence ID" value="BDI06892.1"/>
    <property type="molecule type" value="Genomic_DNA"/>
</dbReference>
<sequence length="308" mass="34196">MKTHVPPSLSSPGTPQSVPLRALRSLRDRLLLQEDLNFLLTNRVPRIALTRFMGWFSQIRSPALAALSIRIWRLFTDLDLSEAKPRRYASLHECFTRELVEGARPVDAREDVLTSPSDGIVGACGPVVDGQLFQAKGFPYRIEELFGPSQDTSAFRNGSFVTLRLTSAMYHRFHAPADATLQHVTYLSGDTWNVNPIALKRVERLFCRNERAVLNLRLARGGHPLALVPVAAILVASLRLHALDVLLHLRWRGPNEIPANVPVTKGEELGWFQHGSTIIVFAPPGFALCEGIEAGARVRMGQALMTMP</sequence>
<keyword evidence="6" id="KW-0443">Lipid metabolism</keyword>
<evidence type="ECO:0000256" key="10">
    <source>
        <dbReference type="ARBA" id="ARBA00023264"/>
    </source>
</evidence>
<gene>
    <name evidence="13" type="ORF">CATMQ487_38620</name>
</gene>
<evidence type="ECO:0000256" key="2">
    <source>
        <dbReference type="ARBA" id="ARBA00005189"/>
    </source>
</evidence>
<dbReference type="InterPro" id="IPR003817">
    <property type="entry name" value="PS_Dcarbxylase"/>
</dbReference>
<evidence type="ECO:0000256" key="3">
    <source>
        <dbReference type="ARBA" id="ARBA00012243"/>
    </source>
</evidence>
<keyword evidence="4" id="KW-0444">Lipid biosynthesis</keyword>
<evidence type="ECO:0000256" key="7">
    <source>
        <dbReference type="ARBA" id="ARBA00023145"/>
    </source>
</evidence>
<dbReference type="Proteomes" id="UP001057498">
    <property type="component" value="Chromosome"/>
</dbReference>
<evidence type="ECO:0000256" key="8">
    <source>
        <dbReference type="ARBA" id="ARBA00023209"/>
    </source>
</evidence>
<comment type="pathway">
    <text evidence="2">Lipid metabolism.</text>
</comment>
<evidence type="ECO:0000313" key="13">
    <source>
        <dbReference type="EMBL" id="BDI06892.1"/>
    </source>
</evidence>
<comment type="cofactor">
    <cofactor evidence="1">
        <name>pyruvate</name>
        <dbReference type="ChEBI" id="CHEBI:15361"/>
    </cofactor>
</comment>
<dbReference type="PANTHER" id="PTHR10067">
    <property type="entry name" value="PHOSPHATIDYLSERINE DECARBOXYLASE"/>
    <property type="match status" value="1"/>
</dbReference>
<proteinExistence type="predicted"/>